<evidence type="ECO:0000256" key="2">
    <source>
        <dbReference type="SAM" id="MobiDB-lite"/>
    </source>
</evidence>
<proteinExistence type="predicted"/>
<dbReference type="CDD" id="cd00173">
    <property type="entry name" value="SH2"/>
    <property type="match status" value="1"/>
</dbReference>
<protein>
    <submittedName>
        <fullName evidence="4">SH2D5</fullName>
    </submittedName>
</protein>
<feature type="domain" description="SH2" evidence="3">
    <location>
        <begin position="1"/>
        <end position="97"/>
    </location>
</feature>
<reference evidence="4" key="1">
    <citation type="submission" date="2020-06" db="EMBL/GenBank/DDBJ databases">
        <title>Draft genome of Bugula neritina, a colonial animal packing powerful symbionts and potential medicines.</title>
        <authorList>
            <person name="Rayko M."/>
        </authorList>
    </citation>
    <scope>NUCLEOTIDE SEQUENCE [LARGE SCALE GENOMIC DNA]</scope>
    <source>
        <strain evidence="4">Kwan_BN1</strain>
    </source>
</reference>
<evidence type="ECO:0000313" key="5">
    <source>
        <dbReference type="Proteomes" id="UP000593567"/>
    </source>
</evidence>
<dbReference type="InterPro" id="IPR000980">
    <property type="entry name" value="SH2"/>
</dbReference>
<dbReference type="PANTHER" id="PTHR15832:SF2">
    <property type="entry name" value="SH2 DOMAIN-CONTAINING PROTEIN"/>
    <property type="match status" value="1"/>
</dbReference>
<dbReference type="Gene3D" id="3.30.505.10">
    <property type="entry name" value="SH2 domain"/>
    <property type="match status" value="1"/>
</dbReference>
<dbReference type="EMBL" id="VXIV02000821">
    <property type="protein sequence ID" value="KAF6035836.1"/>
    <property type="molecule type" value="Genomic_DNA"/>
</dbReference>
<keyword evidence="5" id="KW-1185">Reference proteome</keyword>
<evidence type="ECO:0000256" key="1">
    <source>
        <dbReference type="PROSITE-ProRule" id="PRU00191"/>
    </source>
</evidence>
<gene>
    <name evidence="4" type="ORF">EB796_005856</name>
</gene>
<dbReference type="SUPFAM" id="SSF55550">
    <property type="entry name" value="SH2 domain"/>
    <property type="match status" value="1"/>
</dbReference>
<dbReference type="AlphaFoldDB" id="A0A7J7KE70"/>
<feature type="compositionally biased region" description="Low complexity" evidence="2">
    <location>
        <begin position="102"/>
        <end position="124"/>
    </location>
</feature>
<keyword evidence="1" id="KW-0727">SH2 domain</keyword>
<evidence type="ECO:0000259" key="3">
    <source>
        <dbReference type="PROSITE" id="PS50001"/>
    </source>
</evidence>
<dbReference type="OrthoDB" id="10013007at2759"/>
<evidence type="ECO:0000313" key="4">
    <source>
        <dbReference type="EMBL" id="KAF6035836.1"/>
    </source>
</evidence>
<dbReference type="PROSITE" id="PS50001">
    <property type="entry name" value="SH2"/>
    <property type="match status" value="1"/>
</dbReference>
<dbReference type="PANTHER" id="PTHR15832">
    <property type="entry name" value="SHC (SRC HOMOLOGY DOMAIN C-TERMINAL) ADAPTOR HOMOLOG"/>
    <property type="match status" value="1"/>
</dbReference>
<dbReference type="Proteomes" id="UP000593567">
    <property type="component" value="Unassembled WGS sequence"/>
</dbReference>
<sequence>MVPAQTKSRGSVAEAVQRRLGLLIIRESSTHTSCFALSVKVPKFNNPSGIAHYIIHRTPSQGFKIKGLEKEWNNLSSLVIHHTIMPELLPCTLKVPPPPSLRRPSTTSRGSTSSRGSSSPSPSLISKPMTPNQPDRIIHSLDKKFTVHEAV</sequence>
<dbReference type="Pfam" id="PF00017">
    <property type="entry name" value="SH2"/>
    <property type="match status" value="1"/>
</dbReference>
<accession>A0A7J7KE70</accession>
<comment type="caution">
    <text evidence="4">The sequence shown here is derived from an EMBL/GenBank/DDBJ whole genome shotgun (WGS) entry which is preliminary data.</text>
</comment>
<dbReference type="InterPro" id="IPR036860">
    <property type="entry name" value="SH2_dom_sf"/>
</dbReference>
<organism evidence="4 5">
    <name type="scientific">Bugula neritina</name>
    <name type="common">Brown bryozoan</name>
    <name type="synonym">Sertularia neritina</name>
    <dbReference type="NCBI Taxonomy" id="10212"/>
    <lineage>
        <taxon>Eukaryota</taxon>
        <taxon>Metazoa</taxon>
        <taxon>Spiralia</taxon>
        <taxon>Lophotrochozoa</taxon>
        <taxon>Bryozoa</taxon>
        <taxon>Gymnolaemata</taxon>
        <taxon>Cheilostomatida</taxon>
        <taxon>Flustrina</taxon>
        <taxon>Buguloidea</taxon>
        <taxon>Bugulidae</taxon>
        <taxon>Bugula</taxon>
    </lineage>
</organism>
<name>A0A7J7KE70_BUGNE</name>
<feature type="region of interest" description="Disordered" evidence="2">
    <location>
        <begin position="93"/>
        <end position="137"/>
    </location>
</feature>